<name>A0A7C2UJ39_9CREN</name>
<evidence type="ECO:0000313" key="1">
    <source>
        <dbReference type="EMBL" id="HEU97548.1"/>
    </source>
</evidence>
<sequence length="98" mass="11200">MAGNMNIYILEARSKLIAKMKKINANKETFEKGLRLLEDIYREIPNADSETVVISVMRYLGAGNEEREIWKDSGSTKWEDSEIFFPVIVKLASQNSTN</sequence>
<protein>
    <submittedName>
        <fullName evidence="1">Uncharacterized protein</fullName>
    </submittedName>
</protein>
<proteinExistence type="predicted"/>
<comment type="caution">
    <text evidence="1">The sequence shown here is derived from an EMBL/GenBank/DDBJ whole genome shotgun (WGS) entry which is preliminary data.</text>
</comment>
<reference evidence="1" key="1">
    <citation type="journal article" date="2020" name="mSystems">
        <title>Genome- and Community-Level Interaction Insights into Carbon Utilization and Element Cycling Functions of Hydrothermarchaeota in Hydrothermal Sediment.</title>
        <authorList>
            <person name="Zhou Z."/>
            <person name="Liu Y."/>
            <person name="Xu W."/>
            <person name="Pan J."/>
            <person name="Luo Z.H."/>
            <person name="Li M."/>
        </authorList>
    </citation>
    <scope>NUCLEOTIDE SEQUENCE [LARGE SCALE GENOMIC DNA]</scope>
    <source>
        <strain evidence="1">SpSt-1259</strain>
    </source>
</reference>
<dbReference type="EMBL" id="DSFE01000039">
    <property type="protein sequence ID" value="HEU97548.1"/>
    <property type="molecule type" value="Genomic_DNA"/>
</dbReference>
<gene>
    <name evidence="1" type="ORF">ENO36_01660</name>
</gene>
<dbReference type="AlphaFoldDB" id="A0A7C2UJ39"/>
<accession>A0A7C2UJ39</accession>
<dbReference type="Proteomes" id="UP000885664">
    <property type="component" value="Unassembled WGS sequence"/>
</dbReference>
<organism evidence="1">
    <name type="scientific">Fervidicoccus fontis</name>
    <dbReference type="NCBI Taxonomy" id="683846"/>
    <lineage>
        <taxon>Archaea</taxon>
        <taxon>Thermoproteota</taxon>
        <taxon>Thermoprotei</taxon>
        <taxon>Fervidicoccales</taxon>
        <taxon>Fervidicoccaceae</taxon>
        <taxon>Fervidicoccus</taxon>
    </lineage>
</organism>